<evidence type="ECO:0000256" key="4">
    <source>
        <dbReference type="ARBA" id="ARBA00023125"/>
    </source>
</evidence>
<evidence type="ECO:0000313" key="8">
    <source>
        <dbReference type="EMBL" id="UOX33012.1"/>
    </source>
</evidence>
<dbReference type="Gene3D" id="1.10.10.10">
    <property type="entry name" value="Winged helix-like DNA-binding domain superfamily/Winged helix DNA-binding domain"/>
    <property type="match status" value="1"/>
</dbReference>
<dbReference type="InterPro" id="IPR013325">
    <property type="entry name" value="RNA_pol_sigma_r2"/>
</dbReference>
<evidence type="ECO:0000313" key="9">
    <source>
        <dbReference type="Proteomes" id="UP000830454"/>
    </source>
</evidence>
<dbReference type="PANTHER" id="PTHR43133:SF8">
    <property type="entry name" value="RNA POLYMERASE SIGMA FACTOR HI_1459-RELATED"/>
    <property type="match status" value="1"/>
</dbReference>
<feature type="domain" description="RNA polymerase sigma factor 70 region 4 type 2" evidence="7">
    <location>
        <begin position="104"/>
        <end position="155"/>
    </location>
</feature>
<evidence type="ECO:0000256" key="2">
    <source>
        <dbReference type="ARBA" id="ARBA00023015"/>
    </source>
</evidence>
<evidence type="ECO:0000256" key="5">
    <source>
        <dbReference type="ARBA" id="ARBA00023163"/>
    </source>
</evidence>
<accession>A0ABY4HJJ5</accession>
<dbReference type="InterPro" id="IPR014284">
    <property type="entry name" value="RNA_pol_sigma-70_dom"/>
</dbReference>
<dbReference type="Proteomes" id="UP000830454">
    <property type="component" value="Chromosome"/>
</dbReference>
<dbReference type="InterPro" id="IPR013249">
    <property type="entry name" value="RNA_pol_sigma70_r4_t2"/>
</dbReference>
<dbReference type="Gene3D" id="1.10.1740.10">
    <property type="match status" value="1"/>
</dbReference>
<dbReference type="InterPro" id="IPR013324">
    <property type="entry name" value="RNA_pol_sigma_r3/r4-like"/>
</dbReference>
<dbReference type="PANTHER" id="PTHR43133">
    <property type="entry name" value="RNA POLYMERASE ECF-TYPE SIGMA FACTO"/>
    <property type="match status" value="1"/>
</dbReference>
<evidence type="ECO:0000256" key="1">
    <source>
        <dbReference type="ARBA" id="ARBA00010641"/>
    </source>
</evidence>
<dbReference type="Pfam" id="PF08281">
    <property type="entry name" value="Sigma70_r4_2"/>
    <property type="match status" value="1"/>
</dbReference>
<dbReference type="SUPFAM" id="SSF88659">
    <property type="entry name" value="Sigma3 and sigma4 domains of RNA polymerase sigma factors"/>
    <property type="match status" value="1"/>
</dbReference>
<evidence type="ECO:0000259" key="7">
    <source>
        <dbReference type="Pfam" id="PF08281"/>
    </source>
</evidence>
<feature type="domain" description="RNA polymerase sigma-70 region 2" evidence="6">
    <location>
        <begin position="10"/>
        <end position="77"/>
    </location>
</feature>
<dbReference type="NCBIfam" id="TIGR02937">
    <property type="entry name" value="sigma70-ECF"/>
    <property type="match status" value="1"/>
</dbReference>
<keyword evidence="9" id="KW-1185">Reference proteome</keyword>
<reference evidence="8" key="2">
    <citation type="submission" date="2022-04" db="EMBL/GenBank/DDBJ databases">
        <title>Complete Genome Sequence of Flavobacterium sediminilitoris YSM-43, Isolated from a Tidal Sediment.</title>
        <authorList>
            <person name="Lee P.A."/>
        </authorList>
    </citation>
    <scope>NUCLEOTIDE SEQUENCE</scope>
    <source>
        <strain evidence="8">YSM-43</strain>
    </source>
</reference>
<dbReference type="InterPro" id="IPR036388">
    <property type="entry name" value="WH-like_DNA-bd_sf"/>
</dbReference>
<dbReference type="SUPFAM" id="SSF88946">
    <property type="entry name" value="Sigma2 domain of RNA polymerase sigma factors"/>
    <property type="match status" value="1"/>
</dbReference>
<sequence>MNLEKQFTEIYEAHASKVFRLCLGYASGNEDLAKEWQQETFIKVWQHRKSFKGKSSISTWIYRIAVNICLADLRKTKLHTQISDKLVVSATTEPEYTKKEEQLEQMYHCISQLTQNNKTIILMELEEISQLEIAETVGLTHGTLRTRLNRIRQSLLKCITNGK</sequence>
<dbReference type="EMBL" id="CP090145">
    <property type="protein sequence ID" value="UOX33012.1"/>
    <property type="molecule type" value="Genomic_DNA"/>
</dbReference>
<evidence type="ECO:0000256" key="3">
    <source>
        <dbReference type="ARBA" id="ARBA00023082"/>
    </source>
</evidence>
<dbReference type="Pfam" id="PF04542">
    <property type="entry name" value="Sigma70_r2"/>
    <property type="match status" value="1"/>
</dbReference>
<protein>
    <submittedName>
        <fullName evidence="8">Sigma-70 family RNA polymerase sigma factor</fullName>
    </submittedName>
</protein>
<keyword evidence="4" id="KW-0238">DNA-binding</keyword>
<keyword evidence="2" id="KW-0805">Transcription regulation</keyword>
<reference evidence="8" key="1">
    <citation type="submission" date="2021-12" db="EMBL/GenBank/DDBJ databases">
        <authorList>
            <person name="Cha I.-T."/>
            <person name="Lee K.-E."/>
            <person name="Park S.-J."/>
        </authorList>
    </citation>
    <scope>NUCLEOTIDE SEQUENCE</scope>
    <source>
        <strain evidence="8">YSM-43</strain>
    </source>
</reference>
<name>A0ABY4HJJ5_9FLAO</name>
<dbReference type="InterPro" id="IPR039425">
    <property type="entry name" value="RNA_pol_sigma-70-like"/>
</dbReference>
<dbReference type="InterPro" id="IPR007627">
    <property type="entry name" value="RNA_pol_sigma70_r2"/>
</dbReference>
<dbReference type="RefSeq" id="WP_246915768.1">
    <property type="nucleotide sequence ID" value="NZ_CP090145.1"/>
</dbReference>
<gene>
    <name evidence="8" type="ORF">LXD69_13310</name>
</gene>
<keyword evidence="3" id="KW-0731">Sigma factor</keyword>
<proteinExistence type="inferred from homology"/>
<comment type="similarity">
    <text evidence="1">Belongs to the sigma-70 factor family. ECF subfamily.</text>
</comment>
<keyword evidence="5" id="KW-0804">Transcription</keyword>
<organism evidence="8 9">
    <name type="scientific">Flavobacterium sediminilitoris</name>
    <dbReference type="NCBI Taxonomy" id="2024526"/>
    <lineage>
        <taxon>Bacteria</taxon>
        <taxon>Pseudomonadati</taxon>
        <taxon>Bacteroidota</taxon>
        <taxon>Flavobacteriia</taxon>
        <taxon>Flavobacteriales</taxon>
        <taxon>Flavobacteriaceae</taxon>
        <taxon>Flavobacterium</taxon>
    </lineage>
</organism>
<evidence type="ECO:0000259" key="6">
    <source>
        <dbReference type="Pfam" id="PF04542"/>
    </source>
</evidence>